<gene>
    <name evidence="1" type="ORF">DU502_08195</name>
</gene>
<name>A0A3G8QUA8_9EURY</name>
<accession>A0A3G8QUA8</accession>
<proteinExistence type="predicted"/>
<dbReference type="Proteomes" id="UP000282007">
    <property type="component" value="Chromosome"/>
</dbReference>
<evidence type="ECO:0000313" key="2">
    <source>
        <dbReference type="Proteomes" id="UP000282007"/>
    </source>
</evidence>
<keyword evidence="2" id="KW-1185">Reference proteome</keyword>
<dbReference type="KEGG" id="haer:DU502_08195"/>
<dbReference type="AlphaFoldDB" id="A0A3G8QUA8"/>
<organism evidence="1 2">
    <name type="scientific">Haloplanus aerogenes</name>
    <dbReference type="NCBI Taxonomy" id="660522"/>
    <lineage>
        <taxon>Archaea</taxon>
        <taxon>Methanobacteriati</taxon>
        <taxon>Methanobacteriota</taxon>
        <taxon>Stenosarchaea group</taxon>
        <taxon>Halobacteria</taxon>
        <taxon>Halobacteriales</taxon>
        <taxon>Haloferacaceae</taxon>
        <taxon>Haloplanus</taxon>
    </lineage>
</organism>
<dbReference type="EMBL" id="CP034145">
    <property type="protein sequence ID" value="AZH25361.1"/>
    <property type="molecule type" value="Genomic_DNA"/>
</dbReference>
<sequence>MVDEESAFDFYPDYQNNYSAQLGVRIRRRQNPTAAMDCYSRSPHKFTFRRDPPRADGMTGVAGCAEQSDGSDFAGDFGIDGWEANTTIGPEVEVETFECHRDNNIE</sequence>
<protein>
    <submittedName>
        <fullName evidence="1">Uncharacterized protein</fullName>
    </submittedName>
</protein>
<evidence type="ECO:0000313" key="1">
    <source>
        <dbReference type="EMBL" id="AZH25361.1"/>
    </source>
</evidence>
<reference evidence="1 2" key="1">
    <citation type="submission" date="2018-07" db="EMBL/GenBank/DDBJ databases">
        <title>Genome sequences of Haloplanus aerogenes JCM 16430T.</title>
        <authorList>
            <person name="Kim Y.B."/>
            <person name="Roh S.W."/>
        </authorList>
    </citation>
    <scope>NUCLEOTIDE SEQUENCE [LARGE SCALE GENOMIC DNA]</scope>
    <source>
        <strain evidence="1 2">JCM 16430</strain>
    </source>
</reference>